<evidence type="ECO:0000313" key="1">
    <source>
        <dbReference type="EMBL" id="CCC68211.1"/>
    </source>
</evidence>
<reference evidence="1 2" key="1">
    <citation type="journal article" date="2011" name="Proc. Natl. Acad. Sci. U.S.A.">
        <title>Evolutionary erosion of yeast sex chromosomes by mating-type switching accidents.</title>
        <authorList>
            <person name="Gordon J.L."/>
            <person name="Armisen D."/>
            <person name="Proux-Wera E."/>
            <person name="Oheigeartaigh S.S."/>
            <person name="Byrne K.P."/>
            <person name="Wolfe K.H."/>
        </authorList>
    </citation>
    <scope>NUCLEOTIDE SEQUENCE [LARGE SCALE GENOMIC DNA]</scope>
    <source>
        <strain evidence="2">ATCC 76901 / BCRC 22586 / CBS 4309 / NBRC 1992 / NRRL Y-12630</strain>
    </source>
</reference>
<name>G0VB87_NAUCA</name>
<protein>
    <submittedName>
        <fullName evidence="1">Uncharacterized protein</fullName>
    </submittedName>
</protein>
<dbReference type="AlphaFoldDB" id="G0VB87"/>
<dbReference type="GO" id="GO:0000772">
    <property type="term" value="F:mating pheromone activity"/>
    <property type="evidence" value="ECO:0007669"/>
    <property type="project" value="InterPro"/>
</dbReference>
<dbReference type="EMBL" id="HE576753">
    <property type="protein sequence ID" value="CCC68211.1"/>
    <property type="molecule type" value="Genomic_DNA"/>
</dbReference>
<keyword evidence="2" id="KW-1185">Reference proteome</keyword>
<dbReference type="HOGENOM" id="CLU_220658_1_0_1"/>
<dbReference type="InParanoid" id="G0VB87"/>
<dbReference type="Proteomes" id="UP000001640">
    <property type="component" value="Chromosome 2"/>
</dbReference>
<dbReference type="GeneID" id="96901773"/>
<evidence type="ECO:0000313" key="2">
    <source>
        <dbReference type="Proteomes" id="UP000001640"/>
    </source>
</evidence>
<dbReference type="Pfam" id="PF17317">
    <property type="entry name" value="MFA1_2"/>
    <property type="match status" value="1"/>
</dbReference>
<dbReference type="InterPro" id="IPR035296">
    <property type="entry name" value="Mfa1/2"/>
</dbReference>
<organism evidence="1 2">
    <name type="scientific">Naumovozyma castellii</name>
    <name type="common">Yeast</name>
    <name type="synonym">Saccharomyces castellii</name>
    <dbReference type="NCBI Taxonomy" id="27288"/>
    <lineage>
        <taxon>Eukaryota</taxon>
        <taxon>Fungi</taxon>
        <taxon>Dikarya</taxon>
        <taxon>Ascomycota</taxon>
        <taxon>Saccharomycotina</taxon>
        <taxon>Saccharomycetes</taxon>
        <taxon>Saccharomycetales</taxon>
        <taxon>Saccharomycetaceae</taxon>
        <taxon>Naumovozyma</taxon>
    </lineage>
</organism>
<reference key="2">
    <citation type="submission" date="2011-08" db="EMBL/GenBank/DDBJ databases">
        <title>Genome sequence of Naumovozyma castellii.</title>
        <authorList>
            <person name="Gordon J.L."/>
            <person name="Armisen D."/>
            <person name="Proux-Wera E."/>
            <person name="OhEigeartaigh S.S."/>
            <person name="Byrne K.P."/>
            <person name="Wolfe K.H."/>
        </authorList>
    </citation>
    <scope>NUCLEOTIDE SEQUENCE</scope>
    <source>
        <strain>Type strain:CBS 4309</strain>
    </source>
</reference>
<dbReference type="GO" id="GO:0000750">
    <property type="term" value="P:pheromone-dependent signal transduction involved in conjugation with cellular fusion"/>
    <property type="evidence" value="ECO:0007669"/>
    <property type="project" value="InterPro"/>
</dbReference>
<dbReference type="RefSeq" id="XP_003674587.1">
    <property type="nucleotide sequence ID" value="XM_003674539.1"/>
</dbReference>
<sequence length="35" mass="3878">MQPSTHAAQKDNSEEKKDNFDLVINCLSNVSCVIV</sequence>
<dbReference type="KEGG" id="ncs:NCAS_0B01270"/>
<gene>
    <name evidence="1" type="primary">NCAS0B01270</name>
    <name evidence="1" type="ordered locus">NCAS_0B01270</name>
</gene>
<proteinExistence type="predicted"/>
<accession>G0VB87</accession>